<gene>
    <name evidence="2" type="ORF">HNY73_008336</name>
</gene>
<organism evidence="2 3">
    <name type="scientific">Argiope bruennichi</name>
    <name type="common">Wasp spider</name>
    <name type="synonym">Aranea bruennichi</name>
    <dbReference type="NCBI Taxonomy" id="94029"/>
    <lineage>
        <taxon>Eukaryota</taxon>
        <taxon>Metazoa</taxon>
        <taxon>Ecdysozoa</taxon>
        <taxon>Arthropoda</taxon>
        <taxon>Chelicerata</taxon>
        <taxon>Arachnida</taxon>
        <taxon>Araneae</taxon>
        <taxon>Araneomorphae</taxon>
        <taxon>Entelegynae</taxon>
        <taxon>Araneoidea</taxon>
        <taxon>Araneidae</taxon>
        <taxon>Argiope</taxon>
    </lineage>
</organism>
<evidence type="ECO:0000256" key="1">
    <source>
        <dbReference type="SAM" id="SignalP"/>
    </source>
</evidence>
<keyword evidence="1" id="KW-0732">Signal</keyword>
<keyword evidence="3" id="KW-1185">Reference proteome</keyword>
<sequence>MCRRVWEMLCAMLEVWVGRTGGEWLCGGWTVGRSTGGECVWSEEEVGRSDGVGKGNVCALVEVGLVGTVWGSVWVGGSGSAGVWGMWVESVDGKWADGWGMCVEWWKWVGGVGNVGGVVERLSEGCGECVGVGRLGGGCGDVCVEWW</sequence>
<comment type="caution">
    <text evidence="2">The sequence shown here is derived from an EMBL/GenBank/DDBJ whole genome shotgun (WGS) entry which is preliminary data.</text>
</comment>
<evidence type="ECO:0000313" key="2">
    <source>
        <dbReference type="EMBL" id="KAF8786649.1"/>
    </source>
</evidence>
<reference evidence="2" key="2">
    <citation type="submission" date="2020-06" db="EMBL/GenBank/DDBJ databases">
        <authorList>
            <person name="Sheffer M."/>
        </authorList>
    </citation>
    <scope>NUCLEOTIDE SEQUENCE</scope>
</reference>
<feature type="chain" id="PRO_5035795463" evidence="1">
    <location>
        <begin position="23"/>
        <end position="147"/>
    </location>
</feature>
<name>A0A8T0FB49_ARGBR</name>
<feature type="signal peptide" evidence="1">
    <location>
        <begin position="1"/>
        <end position="22"/>
    </location>
</feature>
<accession>A0A8T0FB49</accession>
<dbReference type="AlphaFoldDB" id="A0A8T0FB49"/>
<reference evidence="2" key="1">
    <citation type="journal article" date="2020" name="bioRxiv">
        <title>Chromosome-level reference genome of the European wasp spider Argiope bruennichi: a resource for studies on range expansion and evolutionary adaptation.</title>
        <authorList>
            <person name="Sheffer M.M."/>
            <person name="Hoppe A."/>
            <person name="Krehenwinkel H."/>
            <person name="Uhl G."/>
            <person name="Kuss A.W."/>
            <person name="Jensen L."/>
            <person name="Jensen C."/>
            <person name="Gillespie R.G."/>
            <person name="Hoff K.J."/>
            <person name="Prost S."/>
        </authorList>
    </citation>
    <scope>NUCLEOTIDE SEQUENCE</scope>
</reference>
<protein>
    <submittedName>
        <fullName evidence="2">Uncharacterized protein</fullName>
    </submittedName>
</protein>
<dbReference type="Proteomes" id="UP000807504">
    <property type="component" value="Unassembled WGS sequence"/>
</dbReference>
<proteinExistence type="predicted"/>
<dbReference type="EMBL" id="JABXBU010000015">
    <property type="protein sequence ID" value="KAF8786649.1"/>
    <property type="molecule type" value="Genomic_DNA"/>
</dbReference>
<evidence type="ECO:0000313" key="3">
    <source>
        <dbReference type="Proteomes" id="UP000807504"/>
    </source>
</evidence>